<accession>A0A844CMB7</accession>
<keyword evidence="5 12" id="KW-0808">Transferase</keyword>
<dbReference type="InterPro" id="IPR006311">
    <property type="entry name" value="TAT_signal"/>
</dbReference>
<comment type="catalytic activity">
    <reaction evidence="10">
        <text>L-threonyl-[protein] + FAD = FMN-L-threonyl-[protein] + AMP + H(+)</text>
        <dbReference type="Rhea" id="RHEA:36847"/>
        <dbReference type="Rhea" id="RHEA-COMP:11060"/>
        <dbReference type="Rhea" id="RHEA-COMP:11061"/>
        <dbReference type="ChEBI" id="CHEBI:15378"/>
        <dbReference type="ChEBI" id="CHEBI:30013"/>
        <dbReference type="ChEBI" id="CHEBI:57692"/>
        <dbReference type="ChEBI" id="CHEBI:74257"/>
        <dbReference type="ChEBI" id="CHEBI:456215"/>
        <dbReference type="EC" id="2.7.1.180"/>
    </reaction>
</comment>
<dbReference type="Proteomes" id="UP000564704">
    <property type="component" value="Unassembled WGS sequence"/>
</dbReference>
<name>A0A844CMB7_9RHOB</name>
<dbReference type="PROSITE" id="PS51318">
    <property type="entry name" value="TAT"/>
    <property type="match status" value="1"/>
</dbReference>
<evidence type="ECO:0000256" key="5">
    <source>
        <dbReference type="ARBA" id="ARBA00022679"/>
    </source>
</evidence>
<reference evidence="12 13" key="1">
    <citation type="submission" date="2019-05" db="EMBL/GenBank/DDBJ databases">
        <title>Roseovarius bejariae sp. nov., a moderately halophylic bacterium isolated from a saline soil in Rambla Salada (Murcia).</title>
        <authorList>
            <person name="Castro D.J."/>
            <person name="Gomez-Altuve A."/>
            <person name="Reina J.C."/>
            <person name="Rodriguez M."/>
            <person name="Sampedro I."/>
            <person name="Llamas I."/>
            <person name="Martinez-Checa F."/>
        </authorList>
    </citation>
    <scope>NUCLEOTIDE SEQUENCE [LARGE SCALE GENOMIC DNA]</scope>
    <source>
        <strain evidence="12 13">A21</strain>
    </source>
</reference>
<keyword evidence="13" id="KW-1185">Reference proteome</keyword>
<dbReference type="InterPro" id="IPR024932">
    <property type="entry name" value="ApbE"/>
</dbReference>
<evidence type="ECO:0000256" key="10">
    <source>
        <dbReference type="ARBA" id="ARBA00048540"/>
    </source>
</evidence>
<proteinExistence type="predicted"/>
<evidence type="ECO:0000256" key="6">
    <source>
        <dbReference type="ARBA" id="ARBA00022723"/>
    </source>
</evidence>
<evidence type="ECO:0000313" key="13">
    <source>
        <dbReference type="Proteomes" id="UP000564704"/>
    </source>
</evidence>
<organism evidence="12 13">
    <name type="scientific">Roseovarius bejariae</name>
    <dbReference type="NCBI Taxonomy" id="2576383"/>
    <lineage>
        <taxon>Bacteria</taxon>
        <taxon>Pseudomonadati</taxon>
        <taxon>Pseudomonadota</taxon>
        <taxon>Alphaproteobacteria</taxon>
        <taxon>Rhodobacterales</taxon>
        <taxon>Roseobacteraceae</taxon>
        <taxon>Roseovarius</taxon>
    </lineage>
</organism>
<keyword evidence="11" id="KW-0732">Signal</keyword>
<evidence type="ECO:0000256" key="4">
    <source>
        <dbReference type="ARBA" id="ARBA00022630"/>
    </source>
</evidence>
<dbReference type="InterPro" id="IPR003374">
    <property type="entry name" value="ApbE-like_sf"/>
</dbReference>
<evidence type="ECO:0000256" key="2">
    <source>
        <dbReference type="ARBA" id="ARBA00011955"/>
    </source>
</evidence>
<dbReference type="EC" id="2.7.1.180" evidence="2"/>
<dbReference type="PANTHER" id="PTHR30040">
    <property type="entry name" value="THIAMINE BIOSYNTHESIS LIPOPROTEIN APBE"/>
    <property type="match status" value="1"/>
</dbReference>
<protein>
    <recommendedName>
        <fullName evidence="3">FAD:protein FMN transferase</fullName>
        <ecNumber evidence="2">2.7.1.180</ecNumber>
    </recommendedName>
    <alternativeName>
        <fullName evidence="9">Flavin transferase</fullName>
    </alternativeName>
</protein>
<dbReference type="GO" id="GO:0016740">
    <property type="term" value="F:transferase activity"/>
    <property type="evidence" value="ECO:0007669"/>
    <property type="project" value="UniProtKB-KW"/>
</dbReference>
<evidence type="ECO:0000256" key="3">
    <source>
        <dbReference type="ARBA" id="ARBA00016337"/>
    </source>
</evidence>
<evidence type="ECO:0000256" key="8">
    <source>
        <dbReference type="ARBA" id="ARBA00022842"/>
    </source>
</evidence>
<dbReference type="EMBL" id="SZWE01000001">
    <property type="protein sequence ID" value="MRU15772.1"/>
    <property type="molecule type" value="Genomic_DNA"/>
</dbReference>
<evidence type="ECO:0000256" key="1">
    <source>
        <dbReference type="ARBA" id="ARBA00001946"/>
    </source>
</evidence>
<feature type="signal peptide" evidence="11">
    <location>
        <begin position="1"/>
        <end position="24"/>
    </location>
</feature>
<evidence type="ECO:0000313" key="12">
    <source>
        <dbReference type="EMBL" id="MRU15772.1"/>
    </source>
</evidence>
<evidence type="ECO:0000256" key="11">
    <source>
        <dbReference type="SAM" id="SignalP"/>
    </source>
</evidence>
<sequence>MTQTRRRFLAISAAALAVPMGAQAAPVAHWRGRALGADASIALAGISQIEARPLLARLAKELDRLEGIFSLYRPDSALARLNRTGRLDQAPPEFLSVLGHCEAIHHASGGVFDPTIQPLWQAMARGEDTARARALVGWSGVQVSDGTVSFKRPGMAMTLNGIAQGKITDHIAGWLAARGFSDVLVNTGEIAARGRRAQGDAWHAGIAVSDGRILRRLELSNRALATSEPRIGTGAAHILDPRGGSASQSLVSVSAPRAVLADGLSTACCLMPQVHAHGLVSRFEGAAIEWLA</sequence>
<dbReference type="Pfam" id="PF02424">
    <property type="entry name" value="ApbE"/>
    <property type="match status" value="1"/>
</dbReference>
<dbReference type="OrthoDB" id="9778595at2"/>
<dbReference type="AlphaFoldDB" id="A0A844CMB7"/>
<keyword evidence="7" id="KW-0274">FAD</keyword>
<evidence type="ECO:0000256" key="7">
    <source>
        <dbReference type="ARBA" id="ARBA00022827"/>
    </source>
</evidence>
<gene>
    <name evidence="12" type="ORF">FDP25_10075</name>
</gene>
<keyword evidence="6" id="KW-0479">Metal-binding</keyword>
<feature type="chain" id="PRO_5039927023" description="FAD:protein FMN transferase" evidence="11">
    <location>
        <begin position="25"/>
        <end position="292"/>
    </location>
</feature>
<dbReference type="Gene3D" id="3.10.520.10">
    <property type="entry name" value="ApbE-like domains"/>
    <property type="match status" value="1"/>
</dbReference>
<comment type="cofactor">
    <cofactor evidence="1">
        <name>Mg(2+)</name>
        <dbReference type="ChEBI" id="CHEBI:18420"/>
    </cofactor>
</comment>
<dbReference type="RefSeq" id="WP_154151314.1">
    <property type="nucleotide sequence ID" value="NZ_SZWE01000001.1"/>
</dbReference>
<dbReference type="SUPFAM" id="SSF143631">
    <property type="entry name" value="ApbE-like"/>
    <property type="match status" value="1"/>
</dbReference>
<comment type="caution">
    <text evidence="12">The sequence shown here is derived from an EMBL/GenBank/DDBJ whole genome shotgun (WGS) entry which is preliminary data.</text>
</comment>
<keyword evidence="8" id="KW-0460">Magnesium</keyword>
<dbReference type="PANTHER" id="PTHR30040:SF2">
    <property type="entry name" value="FAD:PROTEIN FMN TRANSFERASE"/>
    <property type="match status" value="1"/>
</dbReference>
<evidence type="ECO:0000256" key="9">
    <source>
        <dbReference type="ARBA" id="ARBA00031306"/>
    </source>
</evidence>
<keyword evidence="4" id="KW-0285">Flavoprotein</keyword>
<dbReference type="GO" id="GO:0046872">
    <property type="term" value="F:metal ion binding"/>
    <property type="evidence" value="ECO:0007669"/>
    <property type="project" value="UniProtKB-KW"/>
</dbReference>